<feature type="compositionally biased region" description="Basic and acidic residues" evidence="3">
    <location>
        <begin position="489"/>
        <end position="498"/>
    </location>
</feature>
<evidence type="ECO:0000256" key="1">
    <source>
        <dbReference type="ARBA" id="ARBA00010229"/>
    </source>
</evidence>
<evidence type="ECO:0000259" key="4">
    <source>
        <dbReference type="Pfam" id="PF15619"/>
    </source>
</evidence>
<evidence type="ECO:0000313" key="5">
    <source>
        <dbReference type="Ensembl" id="ENSGMOP00000049177.1"/>
    </source>
</evidence>
<evidence type="ECO:0000256" key="2">
    <source>
        <dbReference type="ARBA" id="ARBA00023054"/>
    </source>
</evidence>
<dbReference type="GO" id="GO:0042073">
    <property type="term" value="P:intraciliary transport"/>
    <property type="evidence" value="ECO:0007669"/>
    <property type="project" value="TreeGrafter"/>
</dbReference>
<dbReference type="Ensembl" id="ENSGMOT00000076822.1">
    <property type="protein sequence ID" value="ENSGMOP00000049177.1"/>
    <property type="gene ID" value="ENSGMOG00000027198.1"/>
</dbReference>
<feature type="compositionally biased region" description="Basic and acidic residues" evidence="3">
    <location>
        <begin position="235"/>
        <end position="275"/>
    </location>
</feature>
<reference evidence="5" key="1">
    <citation type="submission" date="2025-08" db="UniProtKB">
        <authorList>
            <consortium name="Ensembl"/>
        </authorList>
    </citation>
    <scope>IDENTIFICATION</scope>
</reference>
<comment type="similarity">
    <text evidence="1">Belongs to the LCA5 family.</text>
</comment>
<dbReference type="GO" id="GO:0005930">
    <property type="term" value="C:axoneme"/>
    <property type="evidence" value="ECO:0007669"/>
    <property type="project" value="TreeGrafter"/>
</dbReference>
<feature type="domain" description="Lebercilin" evidence="4">
    <location>
        <begin position="1"/>
        <end position="167"/>
    </location>
</feature>
<accession>A0A8C5BM70</accession>
<name>A0A8C5BM70_GADMO</name>
<dbReference type="OMA" id="SKRGIRW"/>
<feature type="compositionally biased region" description="Gly residues" evidence="3">
    <location>
        <begin position="427"/>
        <end position="445"/>
    </location>
</feature>
<dbReference type="AlphaFoldDB" id="A0A8C5BM70"/>
<protein>
    <recommendedName>
        <fullName evidence="4">Lebercilin domain-containing protein</fullName>
    </recommendedName>
</protein>
<dbReference type="Pfam" id="PF15619">
    <property type="entry name" value="Lebercilin"/>
    <property type="match status" value="1"/>
</dbReference>
<feature type="compositionally biased region" description="Basic residues" evidence="3">
    <location>
        <begin position="386"/>
        <end position="395"/>
    </location>
</feature>
<dbReference type="PANTHER" id="PTHR16650:SF10">
    <property type="entry name" value="LEBERCILIN"/>
    <property type="match status" value="1"/>
</dbReference>
<dbReference type="Proteomes" id="UP000694546">
    <property type="component" value="Chromosome 21"/>
</dbReference>
<proteinExistence type="inferred from homology"/>
<keyword evidence="6" id="KW-1185">Reference proteome</keyword>
<evidence type="ECO:0000313" key="6">
    <source>
        <dbReference type="Proteomes" id="UP000694546"/>
    </source>
</evidence>
<sequence length="585" mass="66003">MDELQKENRVLRQLQLRQEKALHRYDDTESEISQLLTRHSNETTSLRERLRRAQERERASERRLKDAEERLQRSQAAEARLRRLAEKQELGPREELSRQLEQEKGLGQEAQRRIKELQRGLELSNSSYQRQLAAERKKVVGVQEEMRTLQEELVRLSAKLKEKERELDTMNIYANRVMKPSARKDTDLGAKSRAPSITKAVQTEERPPSPGFPTPPPAAIADGNEYANRTPDNLSFKELHNDHRGQEGSRERRDEDHQEREMAKGRGREKEEKRPQKLFSNGPELKPKRSEEGREKEEKREPATLTHKLDDKRQRRGPLREEVEKEEVVVEKEEEVVVGSRWNQEEAEEERRRKDHLLAKLREIDLQKEPSPPNPVFSDRDPRPVPHQHHHHHHAASGPPPLHSLNPAAVFSFTALEESAGATHTTQGGGDGGMKVGEGVAGAGRRGLPRPQLSDPDDLTFGSYAPTIGRPPARGSISGGFPSPPPPPREGDKERERSAGSGEGRNSVSLMEQLFGTLATPPAQISSSSNRMAALASESRPRREKLFGPEAAAPGPFQGTLHVAESRPAVRAIASFDDDIEELTL</sequence>
<feature type="compositionally biased region" description="Basic and acidic residues" evidence="3">
    <location>
        <begin position="285"/>
        <end position="331"/>
    </location>
</feature>
<feature type="compositionally biased region" description="Basic and acidic residues" evidence="3">
    <location>
        <begin position="349"/>
        <end position="368"/>
    </location>
</feature>
<feature type="compositionally biased region" description="Pro residues" evidence="3">
    <location>
        <begin position="208"/>
        <end position="218"/>
    </location>
</feature>
<dbReference type="PANTHER" id="PTHR16650">
    <property type="entry name" value="C21ORF13-RELATED"/>
    <property type="match status" value="1"/>
</dbReference>
<reference evidence="5" key="2">
    <citation type="submission" date="2025-09" db="UniProtKB">
        <authorList>
            <consortium name="Ensembl"/>
        </authorList>
    </citation>
    <scope>IDENTIFICATION</scope>
</reference>
<dbReference type="GeneTree" id="ENSGT00560000077266"/>
<dbReference type="InterPro" id="IPR026188">
    <property type="entry name" value="Lebercilin-like"/>
</dbReference>
<organism evidence="5 6">
    <name type="scientific">Gadus morhua</name>
    <name type="common">Atlantic cod</name>
    <dbReference type="NCBI Taxonomy" id="8049"/>
    <lineage>
        <taxon>Eukaryota</taxon>
        <taxon>Metazoa</taxon>
        <taxon>Chordata</taxon>
        <taxon>Craniata</taxon>
        <taxon>Vertebrata</taxon>
        <taxon>Euteleostomi</taxon>
        <taxon>Actinopterygii</taxon>
        <taxon>Neopterygii</taxon>
        <taxon>Teleostei</taxon>
        <taxon>Neoteleostei</taxon>
        <taxon>Acanthomorphata</taxon>
        <taxon>Zeiogadaria</taxon>
        <taxon>Gadariae</taxon>
        <taxon>Gadiformes</taxon>
        <taxon>Gadoidei</taxon>
        <taxon>Gadidae</taxon>
        <taxon>Gadus</taxon>
    </lineage>
</organism>
<dbReference type="InterPro" id="IPR028933">
    <property type="entry name" value="Lebercilin_dom"/>
</dbReference>
<feature type="region of interest" description="Disordered" evidence="3">
    <location>
        <begin position="85"/>
        <end position="108"/>
    </location>
</feature>
<evidence type="ECO:0000256" key="3">
    <source>
        <dbReference type="SAM" id="MobiDB-lite"/>
    </source>
</evidence>
<feature type="region of interest" description="Disordered" evidence="3">
    <location>
        <begin position="183"/>
        <end position="556"/>
    </location>
</feature>
<keyword evidence="2" id="KW-0175">Coiled coil</keyword>